<comment type="caution">
    <text evidence="2">The sequence shown here is derived from an EMBL/GenBank/DDBJ whole genome shotgun (WGS) entry which is preliminary data.</text>
</comment>
<reference evidence="2 3" key="1">
    <citation type="submission" date="2015-09" db="EMBL/GenBank/DDBJ databases">
        <title>A metagenomics-based metabolic model of nitrate-dependent anaerobic oxidation of methane by Methanoperedens-like archaea.</title>
        <authorList>
            <person name="Arshad A."/>
            <person name="Speth D.R."/>
            <person name="De Graaf R.M."/>
            <person name="Op Den Camp H.J."/>
            <person name="Jetten M.S."/>
            <person name="Welte C.U."/>
        </authorList>
    </citation>
    <scope>NUCLEOTIDE SEQUENCE [LARGE SCALE GENOMIC DNA]</scope>
</reference>
<name>A0A0P8AB59_9EURY</name>
<proteinExistence type="predicted"/>
<organism evidence="2 3">
    <name type="scientific">Candidatus Methanoperedens nitratireducens</name>
    <dbReference type="NCBI Taxonomy" id="1392998"/>
    <lineage>
        <taxon>Archaea</taxon>
        <taxon>Methanobacteriati</taxon>
        <taxon>Methanobacteriota</taxon>
        <taxon>Stenosarchaea group</taxon>
        <taxon>Methanomicrobia</taxon>
        <taxon>Methanosarcinales</taxon>
        <taxon>ANME-2 cluster</taxon>
        <taxon>Candidatus Methanoperedentaceae</taxon>
        <taxon>Candidatus Methanoperedens</taxon>
    </lineage>
</organism>
<dbReference type="AlphaFoldDB" id="A0A0P8AB59"/>
<sequence length="122" mass="12293">MVDVRSGGNTSIISATNLTASMNGDSDFTALLTATNPANNTTVVTAKETGINANSYTTTDTVTNGSWGAATLAGGIDGMSAYPIVNSNVNTAFQILGVALIFGGIGVIIGMLLGFGKGTERK</sequence>
<feature type="transmembrane region" description="Helical" evidence="1">
    <location>
        <begin position="92"/>
        <end position="115"/>
    </location>
</feature>
<evidence type="ECO:0000313" key="2">
    <source>
        <dbReference type="EMBL" id="KPQ41196.1"/>
    </source>
</evidence>
<dbReference type="EMBL" id="LKCM01000414">
    <property type="protein sequence ID" value="KPQ41196.1"/>
    <property type="molecule type" value="Genomic_DNA"/>
</dbReference>
<gene>
    <name evidence="2" type="ORF">MPEBLZ_04252</name>
</gene>
<evidence type="ECO:0000256" key="1">
    <source>
        <dbReference type="SAM" id="Phobius"/>
    </source>
</evidence>
<keyword evidence="1" id="KW-1133">Transmembrane helix</keyword>
<keyword evidence="1" id="KW-0472">Membrane</keyword>
<dbReference type="Proteomes" id="UP000050360">
    <property type="component" value="Unassembled WGS sequence"/>
</dbReference>
<accession>A0A0P8AB59</accession>
<evidence type="ECO:0000313" key="3">
    <source>
        <dbReference type="Proteomes" id="UP000050360"/>
    </source>
</evidence>
<protein>
    <submittedName>
        <fullName evidence="2">Uncharacterized protein</fullName>
    </submittedName>
</protein>
<keyword evidence="1" id="KW-0812">Transmembrane</keyword>